<dbReference type="Proteomes" id="UP000299102">
    <property type="component" value="Unassembled WGS sequence"/>
</dbReference>
<comment type="caution">
    <text evidence="2">The sequence shown here is derived from an EMBL/GenBank/DDBJ whole genome shotgun (WGS) entry which is preliminary data.</text>
</comment>
<keyword evidence="3" id="KW-1185">Reference proteome</keyword>
<sequence length="94" mass="10245">MVNGDGRAKRRLNSELKGVRFDSDHRRFSAQLANISLRAPASTASVGADVVYAMAKTVITSPRSAPRRPGGRHVRDPRSAMKRSRGGAFRPRDG</sequence>
<evidence type="ECO:0000256" key="1">
    <source>
        <dbReference type="SAM" id="MobiDB-lite"/>
    </source>
</evidence>
<dbReference type="AlphaFoldDB" id="A0A4C1TCY9"/>
<accession>A0A4C1TCY9</accession>
<evidence type="ECO:0000313" key="3">
    <source>
        <dbReference type="Proteomes" id="UP000299102"/>
    </source>
</evidence>
<reference evidence="2 3" key="1">
    <citation type="journal article" date="2019" name="Commun. Biol.">
        <title>The bagworm genome reveals a unique fibroin gene that provides high tensile strength.</title>
        <authorList>
            <person name="Kono N."/>
            <person name="Nakamura H."/>
            <person name="Ohtoshi R."/>
            <person name="Tomita M."/>
            <person name="Numata K."/>
            <person name="Arakawa K."/>
        </authorList>
    </citation>
    <scope>NUCLEOTIDE SEQUENCE [LARGE SCALE GENOMIC DNA]</scope>
</reference>
<evidence type="ECO:0000313" key="2">
    <source>
        <dbReference type="EMBL" id="GBP11450.1"/>
    </source>
</evidence>
<gene>
    <name evidence="2" type="ORF">EVAR_72975_1</name>
</gene>
<organism evidence="2 3">
    <name type="scientific">Eumeta variegata</name>
    <name type="common">Bagworm moth</name>
    <name type="synonym">Eumeta japonica</name>
    <dbReference type="NCBI Taxonomy" id="151549"/>
    <lineage>
        <taxon>Eukaryota</taxon>
        <taxon>Metazoa</taxon>
        <taxon>Ecdysozoa</taxon>
        <taxon>Arthropoda</taxon>
        <taxon>Hexapoda</taxon>
        <taxon>Insecta</taxon>
        <taxon>Pterygota</taxon>
        <taxon>Neoptera</taxon>
        <taxon>Endopterygota</taxon>
        <taxon>Lepidoptera</taxon>
        <taxon>Glossata</taxon>
        <taxon>Ditrysia</taxon>
        <taxon>Tineoidea</taxon>
        <taxon>Psychidae</taxon>
        <taxon>Oiketicinae</taxon>
        <taxon>Eumeta</taxon>
    </lineage>
</organism>
<name>A0A4C1TCY9_EUMVA</name>
<proteinExistence type="predicted"/>
<dbReference type="EMBL" id="BGZK01009211">
    <property type="protein sequence ID" value="GBP11450.1"/>
    <property type="molecule type" value="Genomic_DNA"/>
</dbReference>
<feature type="region of interest" description="Disordered" evidence="1">
    <location>
        <begin position="61"/>
        <end position="94"/>
    </location>
</feature>
<protein>
    <submittedName>
        <fullName evidence="2">Uncharacterized protein</fullName>
    </submittedName>
</protein>